<sequence length="197" mass="22637">MPSILARLSVCIILSLFMVSCSGSFDKTIDYQDAKQMPGYGYIVMDFRLANEMAYGNGYIPGKTNYTISYKNKGDIFFVDIQHADFRNRILKAYIPYMKGYTLIGIGRSYWYPFFRCDKCDNEPQLKFLYINIVKSVDEAWCSETTYKNLRSFNAMDGCSQMVGVEESRKVTGDVLITPELKSDFQGMFTPYLKPGR</sequence>
<gene>
    <name evidence="2" type="ordered locus">KPHS_45330</name>
</gene>
<evidence type="ECO:0000256" key="1">
    <source>
        <dbReference type="SAM" id="SignalP"/>
    </source>
</evidence>
<proteinExistence type="predicted"/>
<dbReference type="GeneID" id="11849586"/>
<dbReference type="PROSITE" id="PS51257">
    <property type="entry name" value="PROKAR_LIPOPROTEIN"/>
    <property type="match status" value="1"/>
</dbReference>
<evidence type="ECO:0000313" key="3">
    <source>
        <dbReference type="Proteomes" id="UP000007841"/>
    </source>
</evidence>
<organism evidence="2 3">
    <name type="scientific">Klebsiella pneumoniae subsp. pneumoniae (strain HS11286)</name>
    <dbReference type="NCBI Taxonomy" id="1125630"/>
    <lineage>
        <taxon>Bacteria</taxon>
        <taxon>Pseudomonadati</taxon>
        <taxon>Pseudomonadota</taxon>
        <taxon>Gammaproteobacteria</taxon>
        <taxon>Enterobacterales</taxon>
        <taxon>Enterobacteriaceae</taxon>
        <taxon>Klebsiella/Raoultella group</taxon>
        <taxon>Klebsiella</taxon>
        <taxon>Klebsiella pneumoniae complex</taxon>
    </lineage>
</organism>
<name>A0A0H3GYG7_KLEPH</name>
<keyword evidence="1" id="KW-0732">Signal</keyword>
<dbReference type="RefSeq" id="YP_005228833.1">
    <property type="nucleotide sequence ID" value="NC_016845.1"/>
</dbReference>
<feature type="chain" id="PRO_5002610719" description="Lipoprotein" evidence="1">
    <location>
        <begin position="24"/>
        <end position="197"/>
    </location>
</feature>
<evidence type="ECO:0008006" key="4">
    <source>
        <dbReference type="Google" id="ProtNLM"/>
    </source>
</evidence>
<feature type="signal peptide" evidence="1">
    <location>
        <begin position="1"/>
        <end position="23"/>
    </location>
</feature>
<dbReference type="Proteomes" id="UP000007841">
    <property type="component" value="Chromosome"/>
</dbReference>
<protein>
    <recommendedName>
        <fullName evidence="4">Lipoprotein</fullName>
    </recommendedName>
</protein>
<accession>A0A0H3GYG7</accession>
<dbReference type="EMBL" id="CP003200">
    <property type="protein sequence ID" value="AEW63231.1"/>
    <property type="molecule type" value="Genomic_DNA"/>
</dbReference>
<keyword evidence="3" id="KW-1185">Reference proteome</keyword>
<dbReference type="KEGG" id="kpm:KPHS_45330"/>
<dbReference type="RefSeq" id="WP_004188553.1">
    <property type="nucleotide sequence ID" value="NC_016845.1"/>
</dbReference>
<evidence type="ECO:0000313" key="2">
    <source>
        <dbReference type="EMBL" id="AEW63231.1"/>
    </source>
</evidence>
<dbReference type="AlphaFoldDB" id="A0A0H3GYG7"/>
<reference evidence="2 3" key="1">
    <citation type="journal article" date="2012" name="J. Bacteriol.">
        <title>Complete genome sequence of Klebsiella pneumoniae subsp. pneumoniae HS11286, a multidrug-resistant strain isolated from human sputum.</title>
        <authorList>
            <person name="Liu P."/>
            <person name="Li P."/>
            <person name="Jiang X."/>
            <person name="Bi D."/>
            <person name="Xie Y."/>
            <person name="Tai C."/>
            <person name="Deng Z."/>
            <person name="Rajakumar K."/>
            <person name="Ou H.Y."/>
        </authorList>
    </citation>
    <scope>NUCLEOTIDE SEQUENCE [LARGE SCALE GENOMIC DNA]</scope>
    <source>
        <strain evidence="2 3">HS11286</strain>
    </source>
</reference>
<dbReference type="HOGENOM" id="CLU_1426283_0_0_6"/>